<dbReference type="SUPFAM" id="SSF56784">
    <property type="entry name" value="HAD-like"/>
    <property type="match status" value="1"/>
</dbReference>
<dbReference type="NCBIfam" id="TIGR01509">
    <property type="entry name" value="HAD-SF-IA-v3"/>
    <property type="match status" value="1"/>
</dbReference>
<dbReference type="PRINTS" id="PR00413">
    <property type="entry name" value="HADHALOGNASE"/>
</dbReference>
<organism evidence="2 3">
    <name type="scientific">Streptomyces coryli</name>
    <dbReference type="NCBI Taxonomy" id="1128680"/>
    <lineage>
        <taxon>Bacteria</taxon>
        <taxon>Bacillati</taxon>
        <taxon>Actinomycetota</taxon>
        <taxon>Actinomycetes</taxon>
        <taxon>Kitasatosporales</taxon>
        <taxon>Streptomycetaceae</taxon>
        <taxon>Streptomyces</taxon>
    </lineage>
</organism>
<comment type="caution">
    <text evidence="2">The sequence shown here is derived from an EMBL/GenBank/DDBJ whole genome shotgun (WGS) entry which is preliminary data.</text>
</comment>
<dbReference type="InterPro" id="IPR006439">
    <property type="entry name" value="HAD-SF_hydro_IA"/>
</dbReference>
<dbReference type="RefSeq" id="WP_165241051.1">
    <property type="nucleotide sequence ID" value="NZ_JAAKZV010000160.1"/>
</dbReference>
<dbReference type="SFLD" id="SFLDG01129">
    <property type="entry name" value="C1.5:_HAD__Beta-PGM__Phosphata"/>
    <property type="match status" value="1"/>
</dbReference>
<dbReference type="InterPro" id="IPR036412">
    <property type="entry name" value="HAD-like_sf"/>
</dbReference>
<dbReference type="AlphaFoldDB" id="A0A6G4U7N2"/>
<dbReference type="InterPro" id="IPR023198">
    <property type="entry name" value="PGP-like_dom2"/>
</dbReference>
<name>A0A6G4U7N2_9ACTN</name>
<dbReference type="Gene3D" id="3.40.50.1000">
    <property type="entry name" value="HAD superfamily/HAD-like"/>
    <property type="match status" value="1"/>
</dbReference>
<dbReference type="PANTHER" id="PTHR43481:SF4">
    <property type="entry name" value="GLYCEROL-1-PHOSPHATE PHOSPHOHYDROLASE 1-RELATED"/>
    <property type="match status" value="1"/>
</dbReference>
<dbReference type="Gene3D" id="1.10.150.240">
    <property type="entry name" value="Putative phosphatase, domain 2"/>
    <property type="match status" value="1"/>
</dbReference>
<dbReference type="InterPro" id="IPR051806">
    <property type="entry name" value="HAD-like_SPP"/>
</dbReference>
<dbReference type="InterPro" id="IPR010976">
    <property type="entry name" value="B-phosphoglucomutase_hydrolase"/>
</dbReference>
<dbReference type="InterPro" id="IPR023214">
    <property type="entry name" value="HAD_sf"/>
</dbReference>
<dbReference type="NCBIfam" id="TIGR02009">
    <property type="entry name" value="PGMB-YQAB-SF"/>
    <property type="match status" value="1"/>
</dbReference>
<keyword evidence="2" id="KW-0378">Hydrolase</keyword>
<dbReference type="PANTHER" id="PTHR43481">
    <property type="entry name" value="FRUCTOSE-1-PHOSPHATE PHOSPHATASE"/>
    <property type="match status" value="1"/>
</dbReference>
<keyword evidence="3" id="KW-1185">Reference proteome</keyword>
<evidence type="ECO:0000313" key="2">
    <source>
        <dbReference type="EMBL" id="NGN67740.1"/>
    </source>
</evidence>
<dbReference type="SFLD" id="SFLDS00003">
    <property type="entry name" value="Haloacid_Dehalogenase"/>
    <property type="match status" value="1"/>
</dbReference>
<gene>
    <name evidence="2" type="ORF">G5C51_28050</name>
</gene>
<reference evidence="2 3" key="1">
    <citation type="submission" date="2020-02" db="EMBL/GenBank/DDBJ databases">
        <title>Whole-genome analyses of novel actinobacteria.</title>
        <authorList>
            <person name="Sahin N."/>
        </authorList>
    </citation>
    <scope>NUCLEOTIDE SEQUENCE [LARGE SCALE GENOMIC DNA]</scope>
    <source>
        <strain evidence="2 3">A7024</strain>
    </source>
</reference>
<dbReference type="GO" id="GO:0050308">
    <property type="term" value="F:sugar-phosphatase activity"/>
    <property type="evidence" value="ECO:0007669"/>
    <property type="project" value="TreeGrafter"/>
</dbReference>
<dbReference type="Pfam" id="PF00702">
    <property type="entry name" value="Hydrolase"/>
    <property type="match status" value="1"/>
</dbReference>
<accession>A0A6G4U7N2</accession>
<dbReference type="EMBL" id="JAAKZV010000160">
    <property type="protein sequence ID" value="NGN67740.1"/>
    <property type="molecule type" value="Genomic_DNA"/>
</dbReference>
<sequence length="242" mass="25178">MLGLPADVRACLFDLDGVLTRTMEAHLAAWRAVFDEVLAERGLAEPFTDADYQAFVDGKPRMDGVRDFLASRGITLPEGSPADPPTGQTISAVGNRKNARLLEQLRSHGVAVYDGSVQYVRAVREAGYATAVVTASANCAEVLAAAGITDLFDTRVDGIVRAERGLAGKPAPDTFLAAAADLGLKPAACAVFEDALAGVAAGRAGDFAHVVGVDRLGQRDALLQSGADVVVDDLSELLGETA</sequence>
<comment type="similarity">
    <text evidence="1">Belongs to the HAD-like hydrolase superfamily. CbbY/CbbZ/Gph/YieH family.</text>
</comment>
<dbReference type="Proteomes" id="UP000481583">
    <property type="component" value="Unassembled WGS sequence"/>
</dbReference>
<evidence type="ECO:0000256" key="1">
    <source>
        <dbReference type="ARBA" id="ARBA00006171"/>
    </source>
</evidence>
<evidence type="ECO:0000313" key="3">
    <source>
        <dbReference type="Proteomes" id="UP000481583"/>
    </source>
</evidence>
<proteinExistence type="inferred from homology"/>
<protein>
    <submittedName>
        <fullName evidence="2">Beta-phosphoglucomutase family hydrolase</fullName>
    </submittedName>
</protein>